<protein>
    <recommendedName>
        <fullName evidence="7">Peptidase E</fullName>
    </recommendedName>
</protein>
<keyword evidence="3" id="KW-0378">Hydrolase</keyword>
<dbReference type="GO" id="GO:0008236">
    <property type="term" value="F:serine-type peptidase activity"/>
    <property type="evidence" value="ECO:0007669"/>
    <property type="project" value="UniProtKB-KW"/>
</dbReference>
<dbReference type="AlphaFoldDB" id="A0A1G2N795"/>
<accession>A0A1G2N795</accession>
<evidence type="ECO:0008006" key="7">
    <source>
        <dbReference type="Google" id="ProtNLM"/>
    </source>
</evidence>
<dbReference type="EMBL" id="MHRW01000006">
    <property type="protein sequence ID" value="OHA31239.1"/>
    <property type="molecule type" value="Genomic_DNA"/>
</dbReference>
<reference evidence="5 6" key="1">
    <citation type="journal article" date="2016" name="Nat. Commun.">
        <title>Thousands of microbial genomes shed light on interconnected biogeochemical processes in an aquifer system.</title>
        <authorList>
            <person name="Anantharaman K."/>
            <person name="Brown C.T."/>
            <person name="Hug L.A."/>
            <person name="Sharon I."/>
            <person name="Castelle C.J."/>
            <person name="Probst A.J."/>
            <person name="Thomas B.C."/>
            <person name="Singh A."/>
            <person name="Wilkins M.J."/>
            <person name="Karaoz U."/>
            <person name="Brodie E.L."/>
            <person name="Williams K.H."/>
            <person name="Hubbard S.S."/>
            <person name="Banfield J.F."/>
        </authorList>
    </citation>
    <scope>NUCLEOTIDE SEQUENCE [LARGE SCALE GENOMIC DNA]</scope>
</reference>
<comment type="similarity">
    <text evidence="1">Belongs to the peptidase S51 family.</text>
</comment>
<dbReference type="Proteomes" id="UP000176365">
    <property type="component" value="Unassembled WGS sequence"/>
</dbReference>
<evidence type="ECO:0000313" key="5">
    <source>
        <dbReference type="EMBL" id="OHA31239.1"/>
    </source>
</evidence>
<comment type="caution">
    <text evidence="5">The sequence shown here is derived from an EMBL/GenBank/DDBJ whole genome shotgun (WGS) entry which is preliminary data.</text>
</comment>
<proteinExistence type="inferred from homology"/>
<dbReference type="Gene3D" id="3.40.50.880">
    <property type="match status" value="1"/>
</dbReference>
<evidence type="ECO:0000256" key="2">
    <source>
        <dbReference type="ARBA" id="ARBA00022670"/>
    </source>
</evidence>
<dbReference type="PANTHER" id="PTHR20842">
    <property type="entry name" value="PROTEASE S51 ALPHA-ASPARTYL DIPEPTIDASE"/>
    <property type="match status" value="1"/>
</dbReference>
<name>A0A1G2N795_9BACT</name>
<dbReference type="GO" id="GO:0006508">
    <property type="term" value="P:proteolysis"/>
    <property type="evidence" value="ECO:0007669"/>
    <property type="project" value="UniProtKB-KW"/>
</dbReference>
<dbReference type="InterPro" id="IPR005320">
    <property type="entry name" value="Peptidase_S51"/>
</dbReference>
<evidence type="ECO:0000313" key="6">
    <source>
        <dbReference type="Proteomes" id="UP000176365"/>
    </source>
</evidence>
<evidence type="ECO:0000256" key="3">
    <source>
        <dbReference type="ARBA" id="ARBA00022801"/>
    </source>
</evidence>
<gene>
    <name evidence="5" type="ORF">A3B11_01980</name>
</gene>
<evidence type="ECO:0000256" key="1">
    <source>
        <dbReference type="ARBA" id="ARBA00006534"/>
    </source>
</evidence>
<dbReference type="Pfam" id="PF03575">
    <property type="entry name" value="Peptidase_S51"/>
    <property type="match status" value="1"/>
</dbReference>
<dbReference type="PANTHER" id="PTHR20842:SF0">
    <property type="entry name" value="ALPHA-ASPARTYL DIPEPTIDASE"/>
    <property type="match status" value="1"/>
</dbReference>
<sequence>MKENNRIYLSGGGNEKQSFPLDKFFFSTLPKNGRFLYIPIALRGHKLYPTAYLWMKGITELHERTDVQFETVDDPSKYQLKTLKKFDGIYIGGGNTWSLIKELKDSGFSDILLQYIETGEQVYGGSAGAIIMGKKINTHDDENKIGLQDVSGFNLLNNFSVACHFKDEQNDRFKTWAINNNLPIICLSEETGLVIEKGLALCVGTKPCVIYFADGTKKEVNPEESFNL</sequence>
<evidence type="ECO:0000256" key="4">
    <source>
        <dbReference type="ARBA" id="ARBA00022825"/>
    </source>
</evidence>
<keyword evidence="2" id="KW-0645">Protease</keyword>
<dbReference type="SUPFAM" id="SSF52317">
    <property type="entry name" value="Class I glutamine amidotransferase-like"/>
    <property type="match status" value="1"/>
</dbReference>
<keyword evidence="4" id="KW-0720">Serine protease</keyword>
<organism evidence="5 6">
    <name type="scientific">Candidatus Taylorbacteria bacterium RIFCSPLOWO2_01_FULL_44_26</name>
    <dbReference type="NCBI Taxonomy" id="1802318"/>
    <lineage>
        <taxon>Bacteria</taxon>
        <taxon>Candidatus Tayloriibacteriota</taxon>
    </lineage>
</organism>
<dbReference type="InterPro" id="IPR029062">
    <property type="entry name" value="Class_I_gatase-like"/>
</dbReference>